<protein>
    <submittedName>
        <fullName evidence="3">T9SS type B sorting domain-containing protein</fullName>
    </submittedName>
</protein>
<evidence type="ECO:0000313" key="4">
    <source>
        <dbReference type="Proteomes" id="UP000651057"/>
    </source>
</evidence>
<reference evidence="3" key="1">
    <citation type="submission" date="2021-01" db="EMBL/GenBank/DDBJ databases">
        <authorList>
            <person name="Zhong Y.L."/>
        </authorList>
    </citation>
    <scope>NUCLEOTIDE SEQUENCE</scope>
    <source>
        <strain evidence="3">KCTC 23302</strain>
    </source>
</reference>
<feature type="chain" id="PRO_5036889774" evidence="1">
    <location>
        <begin position="26"/>
        <end position="627"/>
    </location>
</feature>
<dbReference type="Pfam" id="PF19081">
    <property type="entry name" value="Ig_7"/>
    <property type="match status" value="1"/>
</dbReference>
<dbReference type="InterPro" id="IPR026341">
    <property type="entry name" value="T9SS_type_B"/>
</dbReference>
<dbReference type="Gene3D" id="2.60.40.10">
    <property type="entry name" value="Immunoglobulins"/>
    <property type="match status" value="1"/>
</dbReference>
<keyword evidence="4" id="KW-1185">Reference proteome</keyword>
<dbReference type="RefSeq" id="WP_201920437.1">
    <property type="nucleotide sequence ID" value="NZ_BAABAX010000003.1"/>
</dbReference>
<evidence type="ECO:0000259" key="2">
    <source>
        <dbReference type="Pfam" id="PF19081"/>
    </source>
</evidence>
<feature type="signal peptide" evidence="1">
    <location>
        <begin position="1"/>
        <end position="25"/>
    </location>
</feature>
<sequence length="627" mass="68178">MKKAPLIQPLIFFLTLTCTFFTTQAQLGFCGGNSGDPIFNETFGTGVINGPQLPVGVTTYTYIDGTPDDGEYTISSFTGYFDWHDTLDHTPGDTDGKSLIFNADVTAGEFFRRTVTGLCENTSYEFSAWLMNLLPSANGCAGGEIPINVRFQIWDNTDTNLLASGDTGDITSTASPVWEQYGLVFQTVPGQTSVILKMINNGNGGCGNDLAIDDIVFRTCGDFITVTDNLNNANAAICQDDTPFSTQLMANPDFSIYATHAYQWQQSTDGLNWFDIPGETTSLYLTPPITSSISYRVKVAEDPINLANPLCNSLSEVFDVSIIPEPTVPVSNGDVFVCENEALILSVNVPNDVTVNWFDSAIGGNLLLGGDTNYQANVAGVYYAEAISTLANCISDTRVPVTGGFYDLPVVFDEELSFCEGENIILDANITNVTYLWNTGDTGSQIVVSTPGTYTVEVTNTNGCSSIKTITLAQNNIPIIENITSNGDSIIVTTSNSGAFDYSIDGVSFQNSNVFTNVEGGLYTISVRGENGCGLDTQDYILLVYPEYFTPNSDGFHDLWEIEGIENYPDALLSIYDRFGKLLKQIPPNGLGWNGIYRGQLLPSSEYWFNLDLRNGKSVQGHFSLIR</sequence>
<name>A0A936ZTG1_9FLAO</name>
<comment type="caution">
    <text evidence="3">The sequence shown here is derived from an EMBL/GenBank/DDBJ whole genome shotgun (WGS) entry which is preliminary data.</text>
</comment>
<dbReference type="Pfam" id="PF13585">
    <property type="entry name" value="CHU_C"/>
    <property type="match status" value="1"/>
</dbReference>
<organism evidence="3 4">
    <name type="scientific">Aquimarina mytili</name>
    <dbReference type="NCBI Taxonomy" id="874423"/>
    <lineage>
        <taxon>Bacteria</taxon>
        <taxon>Pseudomonadati</taxon>
        <taxon>Bacteroidota</taxon>
        <taxon>Flavobacteriia</taxon>
        <taxon>Flavobacteriales</taxon>
        <taxon>Flavobacteriaceae</taxon>
        <taxon>Aquimarina</taxon>
    </lineage>
</organism>
<dbReference type="EMBL" id="JAERQJ010000004">
    <property type="protein sequence ID" value="MBL0684378.1"/>
    <property type="molecule type" value="Genomic_DNA"/>
</dbReference>
<gene>
    <name evidence="3" type="ORF">JJQ60_12695</name>
</gene>
<dbReference type="Proteomes" id="UP000651057">
    <property type="component" value="Unassembled WGS sequence"/>
</dbReference>
<keyword evidence="1" id="KW-0732">Signal</keyword>
<evidence type="ECO:0000313" key="3">
    <source>
        <dbReference type="EMBL" id="MBL0684378.1"/>
    </source>
</evidence>
<feature type="domain" description="Ig-like" evidence="2">
    <location>
        <begin position="326"/>
        <end position="402"/>
    </location>
</feature>
<evidence type="ECO:0000256" key="1">
    <source>
        <dbReference type="SAM" id="SignalP"/>
    </source>
</evidence>
<dbReference type="InterPro" id="IPR013783">
    <property type="entry name" value="Ig-like_fold"/>
</dbReference>
<accession>A0A936ZTG1</accession>
<dbReference type="NCBIfam" id="TIGR04131">
    <property type="entry name" value="Bac_Flav_CTERM"/>
    <property type="match status" value="1"/>
</dbReference>
<proteinExistence type="predicted"/>
<dbReference type="AlphaFoldDB" id="A0A936ZTG1"/>
<dbReference type="InterPro" id="IPR044023">
    <property type="entry name" value="Ig_7"/>
</dbReference>